<feature type="region of interest" description="Disordered" evidence="1">
    <location>
        <begin position="1"/>
        <end position="127"/>
    </location>
</feature>
<feature type="compositionally biased region" description="Low complexity" evidence="1">
    <location>
        <begin position="203"/>
        <end position="212"/>
    </location>
</feature>
<dbReference type="EMBL" id="CADCUX010000080">
    <property type="protein sequence ID" value="CAA9389600.1"/>
    <property type="molecule type" value="Genomic_DNA"/>
</dbReference>
<feature type="compositionally biased region" description="Basic residues" evidence="1">
    <location>
        <begin position="1"/>
        <end position="23"/>
    </location>
</feature>
<sequence length="377" mass="41235">EHHPPPHPFRHRRRRRHAARPARIRAGPGRSLAHRQHAGADRALVGHRADAQAGGRDLRRRLEQARRPARSPGAVDREGRPVQARPGAHAVRATGHQRQGRPAHGPLRHRRHPVGDGRGPALQQGAGAPHLRHPVAGQVRHAVPGLVARPQSAGHRVELSVRHAGRFAEAAQDHCRSHQQVPVDPLHVAGRARGGQEAGPAGGAVPRVGLRQPRLRPDRRARQGCQPRPGLDGRHRPGRQHAARRDEEDRLRAAAALPPVPGARPDDQGARRHQRAGRHHLRGAPALHQQPGGGGVRQDLQRARQGRQPARHLGGGAGRGVVLGLADPGGRRAWRQQLRRQGDRGLAEEEPGRHHPGQPALRRSWQLRRRPDEDQAG</sequence>
<feature type="compositionally biased region" description="Basic and acidic residues" evidence="1">
    <location>
        <begin position="340"/>
        <end position="353"/>
    </location>
</feature>
<feature type="compositionally biased region" description="Basic residues" evidence="1">
    <location>
        <begin position="98"/>
        <end position="112"/>
    </location>
</feature>
<proteinExistence type="predicted"/>
<name>A0A6J4NJ35_9BURK</name>
<feature type="compositionally biased region" description="Basic residues" evidence="1">
    <location>
        <begin position="271"/>
        <end position="282"/>
    </location>
</feature>
<gene>
    <name evidence="2" type="ORF">AVDCRST_MAG51-318</name>
</gene>
<organism evidence="2">
    <name type="scientific">uncultured Ramlibacter sp</name>
    <dbReference type="NCBI Taxonomy" id="260755"/>
    <lineage>
        <taxon>Bacteria</taxon>
        <taxon>Pseudomonadati</taxon>
        <taxon>Pseudomonadota</taxon>
        <taxon>Betaproteobacteria</taxon>
        <taxon>Burkholderiales</taxon>
        <taxon>Comamonadaceae</taxon>
        <taxon>Ramlibacter</taxon>
        <taxon>environmental samples</taxon>
    </lineage>
</organism>
<feature type="compositionally biased region" description="Basic and acidic residues" evidence="1">
    <location>
        <begin position="56"/>
        <end position="66"/>
    </location>
</feature>
<feature type="compositionally biased region" description="Gly residues" evidence="1">
    <location>
        <begin position="192"/>
        <end position="202"/>
    </location>
</feature>
<feature type="region of interest" description="Disordered" evidence="1">
    <location>
        <begin position="190"/>
        <end position="377"/>
    </location>
</feature>
<dbReference type="AlphaFoldDB" id="A0A6J4NJ35"/>
<protein>
    <submittedName>
        <fullName evidence="2">Uncharacterized protein</fullName>
    </submittedName>
</protein>
<evidence type="ECO:0000256" key="1">
    <source>
        <dbReference type="SAM" id="MobiDB-lite"/>
    </source>
</evidence>
<accession>A0A6J4NJ35</accession>
<evidence type="ECO:0000313" key="2">
    <source>
        <dbReference type="EMBL" id="CAA9389600.1"/>
    </source>
</evidence>
<reference evidence="2" key="1">
    <citation type="submission" date="2020-02" db="EMBL/GenBank/DDBJ databases">
        <authorList>
            <person name="Meier V. D."/>
        </authorList>
    </citation>
    <scope>NUCLEOTIDE SEQUENCE</scope>
    <source>
        <strain evidence="2">AVDCRST_MAG51</strain>
    </source>
</reference>
<feature type="non-terminal residue" evidence="2">
    <location>
        <position position="377"/>
    </location>
</feature>
<feature type="compositionally biased region" description="Basic and acidic residues" evidence="1">
    <location>
        <begin position="243"/>
        <end position="252"/>
    </location>
</feature>
<feature type="non-terminal residue" evidence="2">
    <location>
        <position position="1"/>
    </location>
</feature>